<keyword evidence="1" id="KW-0479">Metal-binding</keyword>
<evidence type="ECO:0000256" key="2">
    <source>
        <dbReference type="SAM" id="MobiDB-lite"/>
    </source>
</evidence>
<comment type="caution">
    <text evidence="4">The sequence shown here is derived from an EMBL/GenBank/DDBJ whole genome shotgun (WGS) entry which is preliminary data.</text>
</comment>
<keyword evidence="5" id="KW-1185">Reference proteome</keyword>
<evidence type="ECO:0000313" key="5">
    <source>
        <dbReference type="Proteomes" id="UP001497623"/>
    </source>
</evidence>
<dbReference type="InterPro" id="IPR013087">
    <property type="entry name" value="Znf_C2H2_type"/>
</dbReference>
<protein>
    <recommendedName>
        <fullName evidence="3">C2H2-type domain-containing protein</fullName>
    </recommendedName>
</protein>
<dbReference type="GO" id="GO:0008270">
    <property type="term" value="F:zinc ion binding"/>
    <property type="evidence" value="ECO:0007669"/>
    <property type="project" value="UniProtKB-KW"/>
</dbReference>
<feature type="domain" description="C2H2-type" evidence="3">
    <location>
        <begin position="417"/>
        <end position="445"/>
    </location>
</feature>
<dbReference type="PROSITE" id="PS50157">
    <property type="entry name" value="ZINC_FINGER_C2H2_2"/>
    <property type="match status" value="1"/>
</dbReference>
<gene>
    <name evidence="4" type="ORF">MNOR_LOCUS8245</name>
</gene>
<dbReference type="EMBL" id="CAXKWB010003793">
    <property type="protein sequence ID" value="CAL4070329.1"/>
    <property type="molecule type" value="Genomic_DNA"/>
</dbReference>
<keyword evidence="1" id="KW-0863">Zinc-finger</keyword>
<feature type="compositionally biased region" description="Low complexity" evidence="2">
    <location>
        <begin position="41"/>
        <end position="61"/>
    </location>
</feature>
<feature type="region of interest" description="Disordered" evidence="2">
    <location>
        <begin position="1"/>
        <end position="65"/>
    </location>
</feature>
<dbReference type="AlphaFoldDB" id="A0AAV2Q7M0"/>
<keyword evidence="1" id="KW-0862">Zinc</keyword>
<dbReference type="Gene3D" id="3.30.160.60">
    <property type="entry name" value="Classic Zinc Finger"/>
    <property type="match status" value="1"/>
</dbReference>
<evidence type="ECO:0000259" key="3">
    <source>
        <dbReference type="PROSITE" id="PS50157"/>
    </source>
</evidence>
<evidence type="ECO:0000313" key="4">
    <source>
        <dbReference type="EMBL" id="CAL4070329.1"/>
    </source>
</evidence>
<dbReference type="InterPro" id="IPR036236">
    <property type="entry name" value="Znf_C2H2_sf"/>
</dbReference>
<dbReference type="PROSITE" id="PS00028">
    <property type="entry name" value="ZINC_FINGER_C2H2_1"/>
    <property type="match status" value="1"/>
</dbReference>
<proteinExistence type="predicted"/>
<dbReference type="Proteomes" id="UP001497623">
    <property type="component" value="Unassembled WGS sequence"/>
</dbReference>
<evidence type="ECO:0000256" key="1">
    <source>
        <dbReference type="PROSITE-ProRule" id="PRU00042"/>
    </source>
</evidence>
<sequence length="470" mass="51029">MSDEEAEYENLLPASKKRRIEFQSSQSSSEDKNDSLEGIGSNSNQSSNSVSSLENNTENSSYKVNNGFKSVDYSPLRLKVPLTNATNFSNNIDKPVSGQSFITISGNTAPVSIAMRQGSTPGTTASVTASVVSATLGSITKNDPNTKVSTTSETLFTPQTYSSSISSGSIISATTLQSIQSKAPGTVHPAGAISAVHPASAMFPNKMGSSMNAQSEGLIKMHRNDINNELDTTFQGNEEHELVRQLQDHTDKHLNGVNESVSIDGDIKWKEEVSIEMEEDENRNLENGDLDAETPSALVNLAGLSGSLGHHVNYATLLAAQRLLTATKANKNNMNTPSVLLTPQENENSVSTAEVNIEKVVQAFTTNNSNNNSPPTSINLKSDNTNEPYIHPSLVSQQEVQAALEQYQRKLAFHEPRPCPTCKRMYRDAATLRTHMAIMHAEGKEPFACTCGALFRTKYDMYGHKKNGHR</sequence>
<accession>A0AAV2Q7M0</accession>
<dbReference type="SUPFAM" id="SSF57667">
    <property type="entry name" value="beta-beta-alpha zinc fingers"/>
    <property type="match status" value="1"/>
</dbReference>
<reference evidence="4 5" key="1">
    <citation type="submission" date="2024-05" db="EMBL/GenBank/DDBJ databases">
        <authorList>
            <person name="Wallberg A."/>
        </authorList>
    </citation>
    <scope>NUCLEOTIDE SEQUENCE [LARGE SCALE GENOMIC DNA]</scope>
</reference>
<name>A0AAV2Q7M0_MEGNR</name>
<organism evidence="4 5">
    <name type="scientific">Meganyctiphanes norvegica</name>
    <name type="common">Northern krill</name>
    <name type="synonym">Thysanopoda norvegica</name>
    <dbReference type="NCBI Taxonomy" id="48144"/>
    <lineage>
        <taxon>Eukaryota</taxon>
        <taxon>Metazoa</taxon>
        <taxon>Ecdysozoa</taxon>
        <taxon>Arthropoda</taxon>
        <taxon>Crustacea</taxon>
        <taxon>Multicrustacea</taxon>
        <taxon>Malacostraca</taxon>
        <taxon>Eumalacostraca</taxon>
        <taxon>Eucarida</taxon>
        <taxon>Euphausiacea</taxon>
        <taxon>Euphausiidae</taxon>
        <taxon>Meganyctiphanes</taxon>
    </lineage>
</organism>